<dbReference type="EMBL" id="JAPCWZ010000009">
    <property type="protein sequence ID" value="KAK8851164.1"/>
    <property type="molecule type" value="Genomic_DNA"/>
</dbReference>
<evidence type="ECO:0000313" key="2">
    <source>
        <dbReference type="Proteomes" id="UP001390339"/>
    </source>
</evidence>
<gene>
    <name evidence="1" type="ORF">PGQ11_013643</name>
</gene>
<name>A0ABR2HQK7_9PEZI</name>
<dbReference type="Proteomes" id="UP001390339">
    <property type="component" value="Unassembled WGS sequence"/>
</dbReference>
<comment type="caution">
    <text evidence="1">The sequence shown here is derived from an EMBL/GenBank/DDBJ whole genome shotgun (WGS) entry which is preliminary data.</text>
</comment>
<accession>A0ABR2HQK7</accession>
<protein>
    <submittedName>
        <fullName evidence="1">Uncharacterized protein</fullName>
    </submittedName>
</protein>
<evidence type="ECO:0000313" key="1">
    <source>
        <dbReference type="EMBL" id="KAK8851164.1"/>
    </source>
</evidence>
<sequence length="94" mass="11373">MYEPRYVHPYIHVPYDQRVYWQQTNMLQAPYRWNGSMGRDFYLHYPRGNPQDGWPRQHLRGYGDPTIIHSPQSYGRSLETRGIPMYPMVNEGIW</sequence>
<organism evidence="1 2">
    <name type="scientific">Apiospora arundinis</name>
    <dbReference type="NCBI Taxonomy" id="335852"/>
    <lineage>
        <taxon>Eukaryota</taxon>
        <taxon>Fungi</taxon>
        <taxon>Dikarya</taxon>
        <taxon>Ascomycota</taxon>
        <taxon>Pezizomycotina</taxon>
        <taxon>Sordariomycetes</taxon>
        <taxon>Xylariomycetidae</taxon>
        <taxon>Amphisphaeriales</taxon>
        <taxon>Apiosporaceae</taxon>
        <taxon>Apiospora</taxon>
    </lineage>
</organism>
<reference evidence="1 2" key="1">
    <citation type="journal article" date="2024" name="IMA Fungus">
        <title>Apiospora arundinis, a panoply of carbohydrate-active enzymes and secondary metabolites.</title>
        <authorList>
            <person name="Sorensen T."/>
            <person name="Petersen C."/>
            <person name="Muurmann A.T."/>
            <person name="Christiansen J.V."/>
            <person name="Brundto M.L."/>
            <person name="Overgaard C.K."/>
            <person name="Boysen A.T."/>
            <person name="Wollenberg R.D."/>
            <person name="Larsen T.O."/>
            <person name="Sorensen J.L."/>
            <person name="Nielsen K.L."/>
            <person name="Sondergaard T.E."/>
        </authorList>
    </citation>
    <scope>NUCLEOTIDE SEQUENCE [LARGE SCALE GENOMIC DNA]</scope>
    <source>
        <strain evidence="1 2">AAU 773</strain>
    </source>
</reference>
<proteinExistence type="predicted"/>
<keyword evidence="2" id="KW-1185">Reference proteome</keyword>